<keyword evidence="1" id="KW-0520">NAD</keyword>
<evidence type="ECO:0000313" key="5">
    <source>
        <dbReference type="Proteomes" id="UP000698222"/>
    </source>
</evidence>
<reference evidence="4 5" key="1">
    <citation type="submission" date="2021-03" db="EMBL/GenBank/DDBJ databases">
        <title>Sequencing the genomes of 1000 actinobacteria strains.</title>
        <authorList>
            <person name="Klenk H.-P."/>
        </authorList>
    </citation>
    <scope>NUCLEOTIDE SEQUENCE [LARGE SCALE GENOMIC DNA]</scope>
    <source>
        <strain evidence="4 5">DSM 14564</strain>
    </source>
</reference>
<dbReference type="EMBL" id="JAGIOC010000002">
    <property type="protein sequence ID" value="MBP2411197.1"/>
    <property type="molecule type" value="Genomic_DNA"/>
</dbReference>
<dbReference type="InterPro" id="IPR055170">
    <property type="entry name" value="GFO_IDH_MocA-like_dom"/>
</dbReference>
<dbReference type="PANTHER" id="PTHR43377:SF1">
    <property type="entry name" value="BILIVERDIN REDUCTASE A"/>
    <property type="match status" value="1"/>
</dbReference>
<dbReference type="Pfam" id="PF22725">
    <property type="entry name" value="GFO_IDH_MocA_C3"/>
    <property type="match status" value="1"/>
</dbReference>
<proteinExistence type="predicted"/>
<evidence type="ECO:0000256" key="1">
    <source>
        <dbReference type="ARBA" id="ARBA00023027"/>
    </source>
</evidence>
<accession>A0ABS4YQX7</accession>
<name>A0ABS4YQX7_9MICO</name>
<dbReference type="Gene3D" id="3.30.360.10">
    <property type="entry name" value="Dihydrodipicolinate Reductase, domain 2"/>
    <property type="match status" value="1"/>
</dbReference>
<gene>
    <name evidence="4" type="ORF">JOF44_004164</name>
</gene>
<feature type="domain" description="Gfo/Idh/MocA-like oxidoreductase N-terminal" evidence="2">
    <location>
        <begin position="1"/>
        <end position="118"/>
    </location>
</feature>
<dbReference type="Proteomes" id="UP000698222">
    <property type="component" value="Unassembled WGS sequence"/>
</dbReference>
<dbReference type="Pfam" id="PF01408">
    <property type="entry name" value="GFO_IDH_MocA"/>
    <property type="match status" value="1"/>
</dbReference>
<evidence type="ECO:0000259" key="2">
    <source>
        <dbReference type="Pfam" id="PF01408"/>
    </source>
</evidence>
<feature type="domain" description="GFO/IDH/MocA-like oxidoreductase" evidence="3">
    <location>
        <begin position="129"/>
        <end position="259"/>
    </location>
</feature>
<sequence>MKVAILGAAHQHVDYALAEVAHRDELELVAASEPDPKLRERFLSGLSAPLYDTPQQLLEAHDVDVALITGIYNQRAEAAVAALRAGAHVLADKPLCTSLTQLETIREAAVDAERHVSIVFEKRFYPATLALRRLLSGGVLGNIAMVAATGPHKLNQPTRPAWFLDPATYGGIAGDLPIHDIDLVLDLIGEQQGTAPVGTVSAHVGNARADDHPGFDDHVALLMLAGDVPATIEANWLGPEAADVHGHYRMRVTGSLGTAEVDWAYHRLTVTTHDRETWDEPLGPAQRPAQYFFDALLAGEQPEITTAASLRATEIALKAQFSAGKGGAPQHF</sequence>
<dbReference type="SUPFAM" id="SSF55347">
    <property type="entry name" value="Glyceraldehyde-3-phosphate dehydrogenase-like, C-terminal domain"/>
    <property type="match status" value="1"/>
</dbReference>
<evidence type="ECO:0000313" key="4">
    <source>
        <dbReference type="EMBL" id="MBP2411197.1"/>
    </source>
</evidence>
<dbReference type="Gene3D" id="3.40.50.720">
    <property type="entry name" value="NAD(P)-binding Rossmann-like Domain"/>
    <property type="match status" value="1"/>
</dbReference>
<dbReference type="SUPFAM" id="SSF51735">
    <property type="entry name" value="NAD(P)-binding Rossmann-fold domains"/>
    <property type="match status" value="1"/>
</dbReference>
<dbReference type="RefSeq" id="WP_209896389.1">
    <property type="nucleotide sequence ID" value="NZ_BAAAJV010000015.1"/>
</dbReference>
<comment type="caution">
    <text evidence="4">The sequence shown here is derived from an EMBL/GenBank/DDBJ whole genome shotgun (WGS) entry which is preliminary data.</text>
</comment>
<keyword evidence="5" id="KW-1185">Reference proteome</keyword>
<dbReference type="InterPro" id="IPR051450">
    <property type="entry name" value="Gfo/Idh/MocA_Oxidoreductases"/>
</dbReference>
<dbReference type="InterPro" id="IPR036291">
    <property type="entry name" value="NAD(P)-bd_dom_sf"/>
</dbReference>
<evidence type="ECO:0000259" key="3">
    <source>
        <dbReference type="Pfam" id="PF22725"/>
    </source>
</evidence>
<dbReference type="PANTHER" id="PTHR43377">
    <property type="entry name" value="BILIVERDIN REDUCTASE A"/>
    <property type="match status" value="1"/>
</dbReference>
<dbReference type="InterPro" id="IPR000683">
    <property type="entry name" value="Gfo/Idh/MocA-like_OxRdtase_N"/>
</dbReference>
<protein>
    <submittedName>
        <fullName evidence="4">Dehydrogenase</fullName>
    </submittedName>
</protein>
<organism evidence="4 5">
    <name type="scientific">Brachybacterium fresconis</name>
    <dbReference type="NCBI Taxonomy" id="173363"/>
    <lineage>
        <taxon>Bacteria</taxon>
        <taxon>Bacillati</taxon>
        <taxon>Actinomycetota</taxon>
        <taxon>Actinomycetes</taxon>
        <taxon>Micrococcales</taxon>
        <taxon>Dermabacteraceae</taxon>
        <taxon>Brachybacterium</taxon>
    </lineage>
</organism>